<evidence type="ECO:0000313" key="16">
    <source>
        <dbReference type="Proteomes" id="UP000680365"/>
    </source>
</evidence>
<proteinExistence type="inferred from homology"/>
<keyword evidence="16" id="KW-1185">Reference proteome</keyword>
<keyword evidence="11 13" id="KW-0030">Aminoacyl-tRNA synthetase</keyword>
<dbReference type="PANTHER" id="PTHR11538">
    <property type="entry name" value="PHENYLALANYL-TRNA SYNTHETASE"/>
    <property type="match status" value="1"/>
</dbReference>
<dbReference type="InterPro" id="IPR004529">
    <property type="entry name" value="Phe-tRNA-synth_IIc_asu"/>
</dbReference>
<dbReference type="InterPro" id="IPR006195">
    <property type="entry name" value="aa-tRNA-synth_II"/>
</dbReference>
<dbReference type="PANTHER" id="PTHR11538:SF41">
    <property type="entry name" value="PHENYLALANINE--TRNA LIGASE, MITOCHONDRIAL"/>
    <property type="match status" value="1"/>
</dbReference>
<keyword evidence="7 13" id="KW-0547">Nucleotide-binding</keyword>
<accession>A0ABS5QP35</accession>
<dbReference type="Proteomes" id="UP000680365">
    <property type="component" value="Unassembled WGS sequence"/>
</dbReference>
<keyword evidence="8 13" id="KW-0067">ATP-binding</keyword>
<evidence type="ECO:0000256" key="10">
    <source>
        <dbReference type="ARBA" id="ARBA00022917"/>
    </source>
</evidence>
<evidence type="ECO:0000313" key="15">
    <source>
        <dbReference type="EMBL" id="MBS8122134.1"/>
    </source>
</evidence>
<dbReference type="InterPro" id="IPR002319">
    <property type="entry name" value="Phenylalanyl-tRNA_Synthase"/>
</dbReference>
<feature type="domain" description="Aminoacyl-transfer RNA synthetases class-II family profile" evidence="14">
    <location>
        <begin position="103"/>
        <end position="320"/>
    </location>
</feature>
<dbReference type="InterPro" id="IPR045864">
    <property type="entry name" value="aa-tRNA-synth_II/BPL/LPL"/>
</dbReference>
<dbReference type="Pfam" id="PF02912">
    <property type="entry name" value="Phe_tRNA-synt_N"/>
    <property type="match status" value="1"/>
</dbReference>
<keyword evidence="4 13" id="KW-0963">Cytoplasm</keyword>
<evidence type="ECO:0000256" key="5">
    <source>
        <dbReference type="ARBA" id="ARBA00022598"/>
    </source>
</evidence>
<comment type="catalytic activity">
    <reaction evidence="12 13">
        <text>tRNA(Phe) + L-phenylalanine + ATP = L-phenylalanyl-tRNA(Phe) + AMP + diphosphate + H(+)</text>
        <dbReference type="Rhea" id="RHEA:19413"/>
        <dbReference type="Rhea" id="RHEA-COMP:9668"/>
        <dbReference type="Rhea" id="RHEA-COMP:9699"/>
        <dbReference type="ChEBI" id="CHEBI:15378"/>
        <dbReference type="ChEBI" id="CHEBI:30616"/>
        <dbReference type="ChEBI" id="CHEBI:33019"/>
        <dbReference type="ChEBI" id="CHEBI:58095"/>
        <dbReference type="ChEBI" id="CHEBI:78442"/>
        <dbReference type="ChEBI" id="CHEBI:78531"/>
        <dbReference type="ChEBI" id="CHEBI:456215"/>
        <dbReference type="EC" id="6.1.1.20"/>
    </reaction>
</comment>
<organism evidence="15 16">
    <name type="scientific">Candidatus Vampirococcus lugosii</name>
    <dbReference type="NCBI Taxonomy" id="2789015"/>
    <lineage>
        <taxon>Bacteria</taxon>
        <taxon>Candidatus Absconditibacteriota</taxon>
        <taxon>Vampirococcus</taxon>
    </lineage>
</organism>
<dbReference type="HAMAP" id="MF_00281">
    <property type="entry name" value="Phe_tRNA_synth_alpha1"/>
    <property type="match status" value="1"/>
</dbReference>
<evidence type="ECO:0000256" key="8">
    <source>
        <dbReference type="ARBA" id="ARBA00022840"/>
    </source>
</evidence>
<dbReference type="SUPFAM" id="SSF55681">
    <property type="entry name" value="Class II aaRS and biotin synthetases"/>
    <property type="match status" value="1"/>
</dbReference>
<dbReference type="SUPFAM" id="SSF46589">
    <property type="entry name" value="tRNA-binding arm"/>
    <property type="match status" value="1"/>
</dbReference>
<comment type="caution">
    <text evidence="15">The sequence shown here is derived from an EMBL/GenBank/DDBJ whole genome shotgun (WGS) entry which is preliminary data.</text>
</comment>
<dbReference type="InterPro" id="IPR022911">
    <property type="entry name" value="Phe_tRNA_ligase_alpha1_bac"/>
</dbReference>
<evidence type="ECO:0000256" key="7">
    <source>
        <dbReference type="ARBA" id="ARBA00022741"/>
    </source>
</evidence>
<evidence type="ECO:0000256" key="13">
    <source>
        <dbReference type="HAMAP-Rule" id="MF_00281"/>
    </source>
</evidence>
<evidence type="ECO:0000256" key="9">
    <source>
        <dbReference type="ARBA" id="ARBA00022842"/>
    </source>
</evidence>
<name>A0ABS5QP35_9BACT</name>
<gene>
    <name evidence="13" type="primary">pheS</name>
    <name evidence="15" type="ORF">VAMP_120n73</name>
</gene>
<dbReference type="Pfam" id="PF01409">
    <property type="entry name" value="tRNA-synt_2d"/>
    <property type="match status" value="1"/>
</dbReference>
<comment type="similarity">
    <text evidence="2 13">Belongs to the class-II aminoacyl-tRNA synthetase family. Phe-tRNA synthetase alpha subunit type 1 subfamily.</text>
</comment>
<keyword evidence="6 13" id="KW-0479">Metal-binding</keyword>
<comment type="subunit">
    <text evidence="3 13">Tetramer of two alpha and two beta subunits.</text>
</comment>
<dbReference type="Gene3D" id="3.30.930.10">
    <property type="entry name" value="Bira Bifunctional Protein, Domain 2"/>
    <property type="match status" value="1"/>
</dbReference>
<dbReference type="EMBL" id="JAEDAM010000044">
    <property type="protein sequence ID" value="MBS8122134.1"/>
    <property type="molecule type" value="Genomic_DNA"/>
</dbReference>
<protein>
    <recommendedName>
        <fullName evidence="13">Phenylalanine--tRNA ligase alpha subunit</fullName>
        <ecNumber evidence="13">6.1.1.20</ecNumber>
    </recommendedName>
    <alternativeName>
        <fullName evidence="13">Phenylalanyl-tRNA synthetase alpha subunit</fullName>
        <shortName evidence="13">PheRS</shortName>
    </alternativeName>
</protein>
<feature type="binding site" evidence="13">
    <location>
        <position position="256"/>
    </location>
    <ligand>
        <name>Mg(2+)</name>
        <dbReference type="ChEBI" id="CHEBI:18420"/>
        <note>shared with beta subunit</note>
    </ligand>
</feature>
<keyword evidence="10 13" id="KW-0648">Protein biosynthesis</keyword>
<dbReference type="RefSeq" id="WP_213349376.1">
    <property type="nucleotide sequence ID" value="NZ_JAEDAM010000044.1"/>
</dbReference>
<sequence length="341" mass="38782">MINKDEILKNLDSVCDVEGLQSFHGKYLGKKSQINEEFKTLGKLSPEERKEKGQFLSSLKNEIQIEFDKKQNFLKKEQINKKLNNELIDIGIPSFDIDKGYLNLISKTRRQIEEISRGMGFIIEKGDSLVSKYENFNSLNVPSNHPATEMHDTIFLTNKDEKGEEYILRTHTSAKQNDIFKKYGAPSKVVIPGKVYRYENLDSSHDSCFRQYEGIVVGENISMAELKYTLRELLSKILENDELEIRMRPGYFPFVEPGMEIDASCPICKGKGCSLCKGTGWIEILGAGMIHPNVLKEGGIDTEKYSGFAFGMGMTRLIAVKYGIKDIRLLTNGDIRFIKSF</sequence>
<reference evidence="15 16" key="1">
    <citation type="journal article" date="2021" name="Nat. Commun.">
        <title>Reductive evolution and unique predatory mode in the CPR bacterium Vampirococcus lugosii.</title>
        <authorList>
            <person name="Moreira D."/>
            <person name="Zivanovic Y."/>
            <person name="Lopez-Archilla A.I."/>
            <person name="Iniesto M."/>
            <person name="Lopez-Garcia P."/>
        </authorList>
    </citation>
    <scope>NUCLEOTIDE SEQUENCE [LARGE SCALE GENOMIC DNA]</scope>
    <source>
        <strain evidence="15">Chiprana</strain>
    </source>
</reference>
<dbReference type="PROSITE" id="PS50862">
    <property type="entry name" value="AA_TRNA_LIGASE_II"/>
    <property type="match status" value="1"/>
</dbReference>
<evidence type="ECO:0000256" key="12">
    <source>
        <dbReference type="ARBA" id="ARBA00049255"/>
    </source>
</evidence>
<comment type="cofactor">
    <cofactor evidence="13">
        <name>Mg(2+)</name>
        <dbReference type="ChEBI" id="CHEBI:18420"/>
    </cofactor>
    <text evidence="13">Binds 2 magnesium ions per tetramer.</text>
</comment>
<dbReference type="CDD" id="cd00496">
    <property type="entry name" value="PheRS_alpha_core"/>
    <property type="match status" value="1"/>
</dbReference>
<dbReference type="InterPro" id="IPR004188">
    <property type="entry name" value="Phe-tRNA_ligase_II_N"/>
</dbReference>
<keyword evidence="9 13" id="KW-0460">Magnesium</keyword>
<evidence type="ECO:0000256" key="1">
    <source>
        <dbReference type="ARBA" id="ARBA00004496"/>
    </source>
</evidence>
<comment type="subcellular location">
    <subcellularLocation>
        <location evidence="1 13">Cytoplasm</location>
    </subcellularLocation>
</comment>
<evidence type="ECO:0000256" key="2">
    <source>
        <dbReference type="ARBA" id="ARBA00010207"/>
    </source>
</evidence>
<evidence type="ECO:0000259" key="14">
    <source>
        <dbReference type="PROSITE" id="PS50862"/>
    </source>
</evidence>
<dbReference type="NCBIfam" id="TIGR00468">
    <property type="entry name" value="pheS"/>
    <property type="match status" value="1"/>
</dbReference>
<evidence type="ECO:0000256" key="4">
    <source>
        <dbReference type="ARBA" id="ARBA00022490"/>
    </source>
</evidence>
<dbReference type="GO" id="GO:0004826">
    <property type="term" value="F:phenylalanine-tRNA ligase activity"/>
    <property type="evidence" value="ECO:0007669"/>
    <property type="project" value="UniProtKB-EC"/>
</dbReference>
<evidence type="ECO:0000256" key="6">
    <source>
        <dbReference type="ARBA" id="ARBA00022723"/>
    </source>
</evidence>
<dbReference type="InterPro" id="IPR010978">
    <property type="entry name" value="tRNA-bd_arm"/>
</dbReference>
<evidence type="ECO:0000256" key="11">
    <source>
        <dbReference type="ARBA" id="ARBA00023146"/>
    </source>
</evidence>
<dbReference type="EC" id="6.1.1.20" evidence="13"/>
<keyword evidence="5 13" id="KW-0436">Ligase</keyword>
<evidence type="ECO:0000256" key="3">
    <source>
        <dbReference type="ARBA" id="ARBA00011209"/>
    </source>
</evidence>